<keyword evidence="4 9" id="KW-0808">Transferase</keyword>
<dbReference type="GO" id="GO:0006083">
    <property type="term" value="P:acetate metabolic process"/>
    <property type="evidence" value="ECO:0007669"/>
    <property type="project" value="TreeGrafter"/>
</dbReference>
<dbReference type="GO" id="GO:0047761">
    <property type="term" value="F:butyrate kinase activity"/>
    <property type="evidence" value="ECO:0007669"/>
    <property type="project" value="UniProtKB-UniRule"/>
</dbReference>
<comment type="caution">
    <text evidence="11">The sequence shown here is derived from an EMBL/GenBank/DDBJ whole genome shotgun (WGS) entry which is preliminary data.</text>
</comment>
<dbReference type="InterPro" id="IPR011245">
    <property type="entry name" value="Butyrate_kin"/>
</dbReference>
<reference evidence="11 12" key="1">
    <citation type="submission" date="2019-12" db="EMBL/GenBank/DDBJ databases">
        <title>Salinicoccus cyprini sp. nov., isolated from gastro-intestinal tract of mirror carp, Cyprinus carpio var. specularis, collected from Gobind Sagar Reservoir, Himachal Pradesh, India.</title>
        <authorList>
            <person name="Talwar C."/>
            <person name="Singh A.K."/>
            <person name="Lal R."/>
            <person name="Negi R.K."/>
        </authorList>
    </citation>
    <scope>NUCLEOTIDE SEQUENCE [LARGE SCALE GENOMIC DNA]</scope>
    <source>
        <strain evidence="11 12">J-82</strain>
    </source>
</reference>
<evidence type="ECO:0000313" key="11">
    <source>
        <dbReference type="EMBL" id="MXQ50231.1"/>
    </source>
</evidence>
<dbReference type="PIRSF" id="PIRSF036458">
    <property type="entry name" value="Butyrate_kin"/>
    <property type="match status" value="1"/>
</dbReference>
<keyword evidence="6 9" id="KW-0418">Kinase</keyword>
<evidence type="ECO:0000256" key="4">
    <source>
        <dbReference type="ARBA" id="ARBA00022679"/>
    </source>
</evidence>
<sequence>MTYTILVVNLGGTSTKVALYENDESIAVETLRHPTEIVMQPFHEQIEFRFRSILNFLERIDVDASGIDIVSARGGVLRPIQGGTYDISREMVDDLRESRYGQHASNMSGVIADRFRNLYGCQAVITDPVVVDEMIDEVRPTGLKDIERRSVFHALNQKAVARKYAESEGRGYTEINAIVCHMGGGITVGAHRKGKVIDVNDGLSGEGPMSPTRTGSLPNDSLARYIIENAMDYDSVYDVLTKEGGFISLTGTQDAIELEERALAGDEAIEMIFRALAAQIAKEIGSRAAILKGEVDQIIFTGGLAYSAYLMDLVTPYISFIAPVTVYPGEEEMQALAEGAYRVLTGQEKMKTYV</sequence>
<evidence type="ECO:0000256" key="6">
    <source>
        <dbReference type="ARBA" id="ARBA00022777"/>
    </source>
</evidence>
<dbReference type="AlphaFoldDB" id="A0A6N8U259"/>
<evidence type="ECO:0000256" key="10">
    <source>
        <dbReference type="RuleBase" id="RU003835"/>
    </source>
</evidence>
<dbReference type="OrthoDB" id="9771859at2"/>
<dbReference type="EMBL" id="WUUK01000001">
    <property type="protein sequence ID" value="MXQ50231.1"/>
    <property type="molecule type" value="Genomic_DNA"/>
</dbReference>
<evidence type="ECO:0000256" key="5">
    <source>
        <dbReference type="ARBA" id="ARBA00022741"/>
    </source>
</evidence>
<dbReference type="InterPro" id="IPR000890">
    <property type="entry name" value="Aliphatic_acid_kin_short-chain"/>
</dbReference>
<evidence type="ECO:0000256" key="2">
    <source>
        <dbReference type="ARBA" id="ARBA00008748"/>
    </source>
</evidence>
<accession>A0A6N8U259</accession>
<dbReference type="InterPro" id="IPR043129">
    <property type="entry name" value="ATPase_NBD"/>
</dbReference>
<dbReference type="InterPro" id="IPR023865">
    <property type="entry name" value="Aliphatic_acid_kinase_CS"/>
</dbReference>
<evidence type="ECO:0000256" key="1">
    <source>
        <dbReference type="ARBA" id="ARBA00004496"/>
    </source>
</evidence>
<proteinExistence type="inferred from homology"/>
<evidence type="ECO:0000256" key="7">
    <source>
        <dbReference type="ARBA" id="ARBA00022840"/>
    </source>
</evidence>
<dbReference type="NCBIfam" id="NF002834">
    <property type="entry name" value="PRK03011.1-5"/>
    <property type="match status" value="1"/>
</dbReference>
<dbReference type="PANTHER" id="PTHR21060:SF3">
    <property type="entry name" value="BUTYRATE KINASE 2-RELATED"/>
    <property type="match status" value="1"/>
</dbReference>
<evidence type="ECO:0000256" key="8">
    <source>
        <dbReference type="ARBA" id="ARBA00048596"/>
    </source>
</evidence>
<dbReference type="PRINTS" id="PR00471">
    <property type="entry name" value="ACETATEKNASE"/>
</dbReference>
<dbReference type="RefSeq" id="WP_160652366.1">
    <property type="nucleotide sequence ID" value="NZ_JBHRWU010000001.1"/>
</dbReference>
<dbReference type="EC" id="2.7.2.7" evidence="9"/>
<comment type="similarity">
    <text evidence="2 9 10">Belongs to the acetokinase family.</text>
</comment>
<evidence type="ECO:0000313" key="12">
    <source>
        <dbReference type="Proteomes" id="UP000436284"/>
    </source>
</evidence>
<dbReference type="NCBIfam" id="TIGR02707">
    <property type="entry name" value="butyr_kinase"/>
    <property type="match status" value="1"/>
</dbReference>
<dbReference type="CDD" id="cd24011">
    <property type="entry name" value="ASKHA_NBD_BK"/>
    <property type="match status" value="1"/>
</dbReference>
<dbReference type="GO" id="GO:0005524">
    <property type="term" value="F:ATP binding"/>
    <property type="evidence" value="ECO:0007669"/>
    <property type="project" value="UniProtKB-KW"/>
</dbReference>
<dbReference type="GO" id="GO:0005737">
    <property type="term" value="C:cytoplasm"/>
    <property type="evidence" value="ECO:0007669"/>
    <property type="project" value="UniProtKB-SubCell"/>
</dbReference>
<name>A0A6N8U259_9STAP</name>
<keyword evidence="5 9" id="KW-0547">Nucleotide-binding</keyword>
<dbReference type="PROSITE" id="PS01076">
    <property type="entry name" value="ACETATE_KINASE_2"/>
    <property type="match status" value="1"/>
</dbReference>
<dbReference type="Pfam" id="PF00871">
    <property type="entry name" value="Acetate_kinase"/>
    <property type="match status" value="1"/>
</dbReference>
<dbReference type="Gene3D" id="3.30.420.40">
    <property type="match status" value="2"/>
</dbReference>
<comment type="subcellular location">
    <subcellularLocation>
        <location evidence="1 9">Cytoplasm</location>
    </subcellularLocation>
</comment>
<keyword evidence="12" id="KW-1185">Reference proteome</keyword>
<protein>
    <recommendedName>
        <fullName evidence="9">Probable butyrate kinase</fullName>
        <shortName evidence="9">BK</shortName>
        <ecNumber evidence="9">2.7.2.7</ecNumber>
    </recommendedName>
    <alternativeName>
        <fullName evidence="9">Branched-chain carboxylic acid kinase</fullName>
    </alternativeName>
</protein>
<dbReference type="GO" id="GO:0008776">
    <property type="term" value="F:acetate kinase activity"/>
    <property type="evidence" value="ECO:0007669"/>
    <property type="project" value="TreeGrafter"/>
</dbReference>
<keyword evidence="7 9" id="KW-0067">ATP-binding</keyword>
<dbReference type="PANTHER" id="PTHR21060">
    <property type="entry name" value="ACETATE KINASE"/>
    <property type="match status" value="1"/>
</dbReference>
<evidence type="ECO:0000256" key="3">
    <source>
        <dbReference type="ARBA" id="ARBA00022490"/>
    </source>
</evidence>
<gene>
    <name evidence="9 11" type="primary">buk</name>
    <name evidence="11" type="ORF">GQ671_02795</name>
</gene>
<dbReference type="Proteomes" id="UP000436284">
    <property type="component" value="Unassembled WGS sequence"/>
</dbReference>
<dbReference type="HAMAP" id="MF_00542">
    <property type="entry name" value="Butyrate_kinase"/>
    <property type="match status" value="1"/>
</dbReference>
<organism evidence="11 12">
    <name type="scientific">Salinicoccus hispanicus</name>
    <dbReference type="NCBI Taxonomy" id="157225"/>
    <lineage>
        <taxon>Bacteria</taxon>
        <taxon>Bacillati</taxon>
        <taxon>Bacillota</taxon>
        <taxon>Bacilli</taxon>
        <taxon>Bacillales</taxon>
        <taxon>Staphylococcaceae</taxon>
        <taxon>Salinicoccus</taxon>
    </lineage>
</organism>
<comment type="catalytic activity">
    <reaction evidence="8 9">
        <text>butanoate + ATP = butanoyl phosphate + ADP</text>
        <dbReference type="Rhea" id="RHEA:13585"/>
        <dbReference type="ChEBI" id="CHEBI:17968"/>
        <dbReference type="ChEBI" id="CHEBI:30616"/>
        <dbReference type="ChEBI" id="CHEBI:58079"/>
        <dbReference type="ChEBI" id="CHEBI:456216"/>
        <dbReference type="EC" id="2.7.2.7"/>
    </reaction>
</comment>
<evidence type="ECO:0000256" key="9">
    <source>
        <dbReference type="HAMAP-Rule" id="MF_00542"/>
    </source>
</evidence>
<dbReference type="SUPFAM" id="SSF53067">
    <property type="entry name" value="Actin-like ATPase domain"/>
    <property type="match status" value="2"/>
</dbReference>
<keyword evidence="3 9" id="KW-0963">Cytoplasm</keyword>